<reference evidence="4" key="1">
    <citation type="submission" date="2024-07" db="EMBL/GenBank/DDBJ databases">
        <title>Two chromosome-level genome assemblies of Korean endemic species Abeliophyllum distichum and Forsythia ovata (Oleaceae).</title>
        <authorList>
            <person name="Jang H."/>
        </authorList>
    </citation>
    <scope>NUCLEOTIDE SEQUENCE [LARGE SCALE GENOMIC DNA]</scope>
</reference>
<gene>
    <name evidence="3" type="ORF">Adt_24767</name>
</gene>
<comment type="caution">
    <text evidence="3">The sequence shown here is derived from an EMBL/GenBank/DDBJ whole genome shotgun (WGS) entry which is preliminary data.</text>
</comment>
<dbReference type="EMBL" id="JBFOLK010000007">
    <property type="protein sequence ID" value="KAL2499217.1"/>
    <property type="molecule type" value="Genomic_DNA"/>
</dbReference>
<feature type="compositionally biased region" description="Polar residues" evidence="1">
    <location>
        <begin position="15"/>
        <end position="34"/>
    </location>
</feature>
<dbReference type="Proteomes" id="UP001604336">
    <property type="component" value="Unassembled WGS sequence"/>
</dbReference>
<evidence type="ECO:0000256" key="2">
    <source>
        <dbReference type="SAM" id="Phobius"/>
    </source>
</evidence>
<feature type="region of interest" description="Disordered" evidence="1">
    <location>
        <begin position="1"/>
        <end position="38"/>
    </location>
</feature>
<feature type="transmembrane region" description="Helical" evidence="2">
    <location>
        <begin position="81"/>
        <end position="101"/>
    </location>
</feature>
<protein>
    <submittedName>
        <fullName evidence="3">Uncharacterized protein</fullName>
    </submittedName>
</protein>
<keyword evidence="2" id="KW-0472">Membrane</keyword>
<sequence length="222" mass="24722">MPIRSRAQDRAALPDTQSNNPLTQPLLVTQSDDSSMPALSKKTRYVAQSNSITESHNNNVPARPKQTVTVRNRPENKDYAIWSYTLFAIGAVLTFAASVVLPEVRFYEEDRCGYIIGEGVEPETKTNHLFLILNPTTCTRNLFLILNPANLAGAAQENSSCYSIRKPLKKTHHVAQSNNSPKQTLPSTRCNTLPPRVTLPSTEYDQDYLLLLSLILLLSVEP</sequence>
<keyword evidence="2" id="KW-0812">Transmembrane</keyword>
<proteinExistence type="predicted"/>
<dbReference type="AlphaFoldDB" id="A0ABD1SEP7"/>
<keyword evidence="2" id="KW-1133">Transmembrane helix</keyword>
<evidence type="ECO:0000313" key="4">
    <source>
        <dbReference type="Proteomes" id="UP001604336"/>
    </source>
</evidence>
<evidence type="ECO:0000256" key="1">
    <source>
        <dbReference type="SAM" id="MobiDB-lite"/>
    </source>
</evidence>
<name>A0ABD1SEP7_9LAMI</name>
<keyword evidence="4" id="KW-1185">Reference proteome</keyword>
<evidence type="ECO:0000313" key="3">
    <source>
        <dbReference type="EMBL" id="KAL2499217.1"/>
    </source>
</evidence>
<accession>A0ABD1SEP7</accession>
<organism evidence="3 4">
    <name type="scientific">Abeliophyllum distichum</name>
    <dbReference type="NCBI Taxonomy" id="126358"/>
    <lineage>
        <taxon>Eukaryota</taxon>
        <taxon>Viridiplantae</taxon>
        <taxon>Streptophyta</taxon>
        <taxon>Embryophyta</taxon>
        <taxon>Tracheophyta</taxon>
        <taxon>Spermatophyta</taxon>
        <taxon>Magnoliopsida</taxon>
        <taxon>eudicotyledons</taxon>
        <taxon>Gunneridae</taxon>
        <taxon>Pentapetalae</taxon>
        <taxon>asterids</taxon>
        <taxon>lamiids</taxon>
        <taxon>Lamiales</taxon>
        <taxon>Oleaceae</taxon>
        <taxon>Forsythieae</taxon>
        <taxon>Abeliophyllum</taxon>
    </lineage>
</organism>